<feature type="region of interest" description="Disordered" evidence="1">
    <location>
        <begin position="80"/>
        <end position="106"/>
    </location>
</feature>
<gene>
    <name evidence="2" type="ORF">NDES1114_LOCUS3718</name>
</gene>
<feature type="compositionally biased region" description="Low complexity" evidence="1">
    <location>
        <begin position="44"/>
        <end position="63"/>
    </location>
</feature>
<evidence type="ECO:0000256" key="1">
    <source>
        <dbReference type="SAM" id="MobiDB-lite"/>
    </source>
</evidence>
<feature type="region of interest" description="Disordered" evidence="1">
    <location>
        <begin position="1"/>
        <end position="67"/>
    </location>
</feature>
<reference evidence="2" key="1">
    <citation type="submission" date="2021-01" db="EMBL/GenBank/DDBJ databases">
        <authorList>
            <person name="Corre E."/>
            <person name="Pelletier E."/>
            <person name="Niang G."/>
            <person name="Scheremetjew M."/>
            <person name="Finn R."/>
            <person name="Kale V."/>
            <person name="Holt S."/>
            <person name="Cochrane G."/>
            <person name="Meng A."/>
            <person name="Brown T."/>
            <person name="Cohen L."/>
        </authorList>
    </citation>
    <scope>NUCLEOTIDE SEQUENCE</scope>
    <source>
        <strain evidence="2">CCAP 1951/1</strain>
    </source>
</reference>
<feature type="compositionally biased region" description="Pro residues" evidence="1">
    <location>
        <begin position="83"/>
        <end position="92"/>
    </location>
</feature>
<organism evidence="2">
    <name type="scientific">Neobodo designis</name>
    <name type="common">Flagellated protozoan</name>
    <name type="synonym">Bodo designis</name>
    <dbReference type="NCBI Taxonomy" id="312471"/>
    <lineage>
        <taxon>Eukaryota</taxon>
        <taxon>Discoba</taxon>
        <taxon>Euglenozoa</taxon>
        <taxon>Kinetoplastea</taxon>
        <taxon>Metakinetoplastina</taxon>
        <taxon>Neobodonida</taxon>
        <taxon>Neobodo</taxon>
    </lineage>
</organism>
<dbReference type="EMBL" id="HBGF01005474">
    <property type="protein sequence ID" value="CAD9094559.1"/>
    <property type="molecule type" value="Transcribed_RNA"/>
</dbReference>
<protein>
    <submittedName>
        <fullName evidence="2">Uncharacterized protein</fullName>
    </submittedName>
</protein>
<dbReference type="AlphaFoldDB" id="A0A7S1L4W1"/>
<name>A0A7S1L4W1_NEODS</name>
<feature type="compositionally biased region" description="Low complexity" evidence="1">
    <location>
        <begin position="26"/>
        <end position="36"/>
    </location>
</feature>
<accession>A0A7S1L4W1</accession>
<sequence>MSDQPQQAPPESQQAQQAPPPPPEQAPQQQPPQAAANDDDDDAGATAGSPASSSAAPPARGAPMFGRERFLLLRQKWLTPNPNVAPRPVPPDPMDEDDIIDAVTGCPGDVLDPPVHLPFMAEALSIMWEEDGLYN</sequence>
<feature type="compositionally biased region" description="Low complexity" evidence="1">
    <location>
        <begin position="1"/>
        <end position="17"/>
    </location>
</feature>
<evidence type="ECO:0000313" key="2">
    <source>
        <dbReference type="EMBL" id="CAD9094559.1"/>
    </source>
</evidence>
<proteinExistence type="predicted"/>